<protein>
    <submittedName>
        <fullName evidence="4">Ovule protein</fullName>
    </submittedName>
</protein>
<evidence type="ECO:0000313" key="4">
    <source>
        <dbReference type="WBParaSite" id="TCNE_0000628701-mRNA-1"/>
    </source>
</evidence>
<evidence type="ECO:0000256" key="1">
    <source>
        <dbReference type="SAM" id="MobiDB-lite"/>
    </source>
</evidence>
<evidence type="ECO:0000313" key="3">
    <source>
        <dbReference type="Proteomes" id="UP000050794"/>
    </source>
</evidence>
<proteinExistence type="predicted"/>
<dbReference type="Proteomes" id="UP000050794">
    <property type="component" value="Unassembled WGS sequence"/>
</dbReference>
<name>A0A183UCR7_TOXCA</name>
<accession>A0A183UCR7</accession>
<dbReference type="EMBL" id="UYWY01019466">
    <property type="protein sequence ID" value="VDM37593.1"/>
    <property type="molecule type" value="Genomic_DNA"/>
</dbReference>
<feature type="compositionally biased region" description="Basic and acidic residues" evidence="1">
    <location>
        <begin position="51"/>
        <end position="61"/>
    </location>
</feature>
<dbReference type="WBParaSite" id="TCNE_0000628701-mRNA-1">
    <property type="protein sequence ID" value="TCNE_0000628701-mRNA-1"/>
    <property type="gene ID" value="TCNE_0000628701"/>
</dbReference>
<evidence type="ECO:0000313" key="2">
    <source>
        <dbReference type="EMBL" id="VDM37593.1"/>
    </source>
</evidence>
<feature type="region of interest" description="Disordered" evidence="1">
    <location>
        <begin position="32"/>
        <end position="61"/>
    </location>
</feature>
<organism evidence="3 4">
    <name type="scientific">Toxocara canis</name>
    <name type="common">Canine roundworm</name>
    <dbReference type="NCBI Taxonomy" id="6265"/>
    <lineage>
        <taxon>Eukaryota</taxon>
        <taxon>Metazoa</taxon>
        <taxon>Ecdysozoa</taxon>
        <taxon>Nematoda</taxon>
        <taxon>Chromadorea</taxon>
        <taxon>Rhabditida</taxon>
        <taxon>Spirurina</taxon>
        <taxon>Ascaridomorpha</taxon>
        <taxon>Ascaridoidea</taxon>
        <taxon>Toxocaridae</taxon>
        <taxon>Toxocara</taxon>
    </lineage>
</organism>
<feature type="compositionally biased region" description="Polar residues" evidence="1">
    <location>
        <begin position="32"/>
        <end position="47"/>
    </location>
</feature>
<reference evidence="4" key="1">
    <citation type="submission" date="2016-06" db="UniProtKB">
        <authorList>
            <consortium name="WormBaseParasite"/>
        </authorList>
    </citation>
    <scope>IDENTIFICATION</scope>
</reference>
<reference evidence="2 3" key="2">
    <citation type="submission" date="2018-11" db="EMBL/GenBank/DDBJ databases">
        <authorList>
            <consortium name="Pathogen Informatics"/>
        </authorList>
    </citation>
    <scope>NUCLEOTIDE SEQUENCE [LARGE SCALE GENOMIC DNA]</scope>
</reference>
<keyword evidence="3" id="KW-1185">Reference proteome</keyword>
<gene>
    <name evidence="2" type="ORF">TCNE_LOCUS6287</name>
</gene>
<sequence length="127" mass="14464">MDDKKSSRSWIRSVIGNISDLFRDSLSNTLDSVNSTFSDRTTDSNRSVRSHSVEEQPEPSKEAAIPLCLVRDAQLRNSGEYPKTCRFALWHSNFPSVSVLFQFFPVVYLCKVITSCLIQDRLLTVLF</sequence>
<dbReference type="AlphaFoldDB" id="A0A183UCR7"/>